<gene>
    <name evidence="1" type="ORF">E7V67_011330</name>
</gene>
<evidence type="ECO:0000313" key="2">
    <source>
        <dbReference type="Proteomes" id="UP000321323"/>
    </source>
</evidence>
<accession>A0ABZ1UUK5</accession>
<evidence type="ECO:0000313" key="1">
    <source>
        <dbReference type="EMBL" id="WUR15661.1"/>
    </source>
</evidence>
<dbReference type="EMBL" id="CP136508">
    <property type="protein sequence ID" value="WUR15661.1"/>
    <property type="molecule type" value="Genomic_DNA"/>
</dbReference>
<reference evidence="1 2" key="1">
    <citation type="journal article" date="2019" name="Int. J. Syst. Evol. Microbiol.">
        <title>The Draft Whole-Genome Sequence of the Antibiotic Producer Empedobacter haloabium ATCC 31962 Provides Indications for Its Taxonomic Reclassification.</title>
        <authorList>
            <person name="Miess H."/>
            <person name="Arlt P."/>
            <person name="Apel A.K."/>
            <person name="Weber T."/>
            <person name="Nieselt K."/>
            <person name="Hanssen F."/>
            <person name="Czemmel S."/>
            <person name="Nahnsen S."/>
            <person name="Gross H."/>
        </authorList>
    </citation>
    <scope>NUCLEOTIDE SEQUENCE [LARGE SCALE GENOMIC DNA]</scope>
    <source>
        <strain evidence="1 2">ATCC 31962</strain>
    </source>
</reference>
<organism evidence="1 2">
    <name type="scientific">[Empedobacter] haloabium</name>
    <dbReference type="NCBI Taxonomy" id="592317"/>
    <lineage>
        <taxon>Bacteria</taxon>
        <taxon>Pseudomonadati</taxon>
        <taxon>Pseudomonadota</taxon>
        <taxon>Betaproteobacteria</taxon>
        <taxon>Burkholderiales</taxon>
        <taxon>Oxalobacteraceae</taxon>
        <taxon>Telluria group</taxon>
        <taxon>Telluria group incertae sedis</taxon>
    </lineage>
</organism>
<proteinExistence type="predicted"/>
<dbReference type="Proteomes" id="UP000321323">
    <property type="component" value="Chromosome"/>
</dbReference>
<keyword evidence="2" id="KW-1185">Reference proteome</keyword>
<sequence>MQAADDKDAAMRAEFEAWVRTELKLPDHVKVGPRGELVLTPWEAWQEATRRASARNVAQDIREAAELWECALSEAAMYVDAHCVDGEFHSNAIMTMKRPVIRAAAAPEEKPATVRVRITSAGRTHELDVEPRPGMSELTGLLLNAMDQLKRQGMPVGHVTEIRYATEEPCKN</sequence>
<name>A0ABZ1UUK5_9BURK</name>
<protein>
    <submittedName>
        <fullName evidence="1">Uncharacterized protein</fullName>
    </submittedName>
</protein>